<name>A0A8S0VR92_CYCAE</name>
<dbReference type="Gene3D" id="2.60.120.260">
    <property type="entry name" value="Galactose-binding domain-like"/>
    <property type="match status" value="1"/>
</dbReference>
<feature type="region of interest" description="Disordered" evidence="1">
    <location>
        <begin position="164"/>
        <end position="191"/>
    </location>
</feature>
<proteinExistence type="predicted"/>
<evidence type="ECO:0000313" key="3">
    <source>
        <dbReference type="EMBL" id="CAA7262665.1"/>
    </source>
</evidence>
<dbReference type="AlphaFoldDB" id="A0A8S0VR92"/>
<protein>
    <submittedName>
        <fullName evidence="3">Uncharacterized protein</fullName>
    </submittedName>
</protein>
<keyword evidence="4" id="KW-1185">Reference proteome</keyword>
<dbReference type="EMBL" id="CACVBS010000036">
    <property type="protein sequence ID" value="CAA7262665.1"/>
    <property type="molecule type" value="Genomic_DNA"/>
</dbReference>
<dbReference type="OrthoDB" id="3265734at2759"/>
<feature type="region of interest" description="Disordered" evidence="1">
    <location>
        <begin position="229"/>
        <end position="383"/>
    </location>
</feature>
<organism evidence="3 4">
    <name type="scientific">Cyclocybe aegerita</name>
    <name type="common">Black poplar mushroom</name>
    <name type="synonym">Agrocybe aegerita</name>
    <dbReference type="NCBI Taxonomy" id="1973307"/>
    <lineage>
        <taxon>Eukaryota</taxon>
        <taxon>Fungi</taxon>
        <taxon>Dikarya</taxon>
        <taxon>Basidiomycota</taxon>
        <taxon>Agaricomycotina</taxon>
        <taxon>Agaricomycetes</taxon>
        <taxon>Agaricomycetidae</taxon>
        <taxon>Agaricales</taxon>
        <taxon>Agaricineae</taxon>
        <taxon>Bolbitiaceae</taxon>
        <taxon>Cyclocybe</taxon>
    </lineage>
</organism>
<feature type="compositionally biased region" description="Polar residues" evidence="1">
    <location>
        <begin position="267"/>
        <end position="277"/>
    </location>
</feature>
<dbReference type="Gene3D" id="1.20.5.510">
    <property type="entry name" value="Single helix bin"/>
    <property type="match status" value="1"/>
</dbReference>
<comment type="caution">
    <text evidence="3">The sequence shown here is derived from an EMBL/GenBank/DDBJ whole genome shotgun (WGS) entry which is preliminary data.</text>
</comment>
<keyword evidence="2" id="KW-0812">Transmembrane</keyword>
<accession>A0A8S0VR92</accession>
<sequence>MERTIDDRDPTIAYSIAPSGSTDWEGGIFGGPFEFNGTTTLSQRKGATATLTFSGTAVSVYGTISVNDTILPSSSYTLDGGSPVFYTPPRATGAALLQDAHRTLFFQAGGLERGTHTLVVTNEVDGDRYWLDYFMYVPTLFEPTSVSSGVGTSTRVAASTAGTATSTGIGAGDGDGSGSGLQTQTQDQDQGEKANNTAAIVGGVVGGAVLLVALIGAFLFWRRRNRRRQARQEQQRPAGSRDNLNDPGPGMVENGYHATPQPYRDYPNSQQPTTIMAQNPAAPRGPLHIANPSLDSSVAPFSPGSSATGGGGGASASDSGNTSGTGSVSQPSWTISNAYSGITTPGAGAPPPSKLLRDGYAPVQRRTSGTQPPAYQAVSGGSS</sequence>
<keyword evidence="2" id="KW-0472">Membrane</keyword>
<feature type="compositionally biased region" description="Polar residues" evidence="1">
    <location>
        <begin position="365"/>
        <end position="383"/>
    </location>
</feature>
<feature type="compositionally biased region" description="Polar residues" evidence="1">
    <location>
        <begin position="330"/>
        <end position="342"/>
    </location>
</feature>
<feature type="transmembrane region" description="Helical" evidence="2">
    <location>
        <begin position="198"/>
        <end position="221"/>
    </location>
</feature>
<reference evidence="3 4" key="1">
    <citation type="submission" date="2020-01" db="EMBL/GenBank/DDBJ databases">
        <authorList>
            <person name="Gupta K D."/>
        </authorList>
    </citation>
    <scope>NUCLEOTIDE SEQUENCE [LARGE SCALE GENOMIC DNA]</scope>
</reference>
<gene>
    <name evidence="3" type="ORF">AAE3_LOCUS4734</name>
</gene>
<keyword evidence="2" id="KW-1133">Transmembrane helix</keyword>
<evidence type="ECO:0000256" key="1">
    <source>
        <dbReference type="SAM" id="MobiDB-lite"/>
    </source>
</evidence>
<evidence type="ECO:0000313" key="4">
    <source>
        <dbReference type="Proteomes" id="UP000467700"/>
    </source>
</evidence>
<feature type="compositionally biased region" description="Gly residues" evidence="1">
    <location>
        <begin position="169"/>
        <end position="179"/>
    </location>
</feature>
<dbReference type="Proteomes" id="UP000467700">
    <property type="component" value="Unassembled WGS sequence"/>
</dbReference>
<feature type="compositionally biased region" description="Low complexity" evidence="1">
    <location>
        <begin position="315"/>
        <end position="329"/>
    </location>
</feature>
<evidence type="ECO:0000256" key="2">
    <source>
        <dbReference type="SAM" id="Phobius"/>
    </source>
</evidence>